<evidence type="ECO:0000259" key="3">
    <source>
        <dbReference type="PROSITE" id="PS50240"/>
    </source>
</evidence>
<dbReference type="InterPro" id="IPR001254">
    <property type="entry name" value="Trypsin_dom"/>
</dbReference>
<dbReference type="RefSeq" id="XP_013210966.1">
    <property type="nucleotide sequence ID" value="XM_013355512.1"/>
</dbReference>
<keyword evidence="1" id="KW-1015">Disulfide bond</keyword>
<protein>
    <submittedName>
        <fullName evidence="5">Granzyme F-like</fullName>
    </submittedName>
</protein>
<dbReference type="InterPro" id="IPR009003">
    <property type="entry name" value="Peptidase_S1_PA"/>
</dbReference>
<dbReference type="CDD" id="cd00190">
    <property type="entry name" value="Tryp_SPc"/>
    <property type="match status" value="1"/>
</dbReference>
<evidence type="ECO:0000313" key="4">
    <source>
        <dbReference type="Proteomes" id="UP000694915"/>
    </source>
</evidence>
<dbReference type="PRINTS" id="PR00722">
    <property type="entry name" value="CHYMOTRYPSIN"/>
</dbReference>
<accession>A0ABM1AZ24</accession>
<keyword evidence="2" id="KW-0732">Signal</keyword>
<dbReference type="Pfam" id="PF00089">
    <property type="entry name" value="Trypsin"/>
    <property type="match status" value="1"/>
</dbReference>
<feature type="chain" id="PRO_5046377264" evidence="2">
    <location>
        <begin position="20"/>
        <end position="183"/>
    </location>
</feature>
<dbReference type="SUPFAM" id="SSF50494">
    <property type="entry name" value="Trypsin-like serine proteases"/>
    <property type="match status" value="1"/>
</dbReference>
<dbReference type="GeneID" id="101999876"/>
<name>A0ABM1AZ24_MICOH</name>
<keyword evidence="4" id="KW-1185">Reference proteome</keyword>
<reference evidence="5" key="1">
    <citation type="submission" date="2025-08" db="UniProtKB">
        <authorList>
            <consortium name="RefSeq"/>
        </authorList>
    </citation>
    <scope>IDENTIFICATION</scope>
</reference>
<dbReference type="PANTHER" id="PTHR24271:SF70">
    <property type="entry name" value="GRANZYME H"/>
    <property type="match status" value="1"/>
</dbReference>
<dbReference type="Gene3D" id="2.40.10.10">
    <property type="entry name" value="Trypsin-like serine proteases"/>
    <property type="match status" value="3"/>
</dbReference>
<dbReference type="InterPro" id="IPR043504">
    <property type="entry name" value="Peptidase_S1_PA_chymotrypsin"/>
</dbReference>
<dbReference type="Proteomes" id="UP000694915">
    <property type="component" value="Unplaced"/>
</dbReference>
<feature type="domain" description="Peptidase S1" evidence="3">
    <location>
        <begin position="21"/>
        <end position="181"/>
    </location>
</feature>
<dbReference type="PROSITE" id="PS00134">
    <property type="entry name" value="TRYPSIN_HIS"/>
    <property type="match status" value="1"/>
</dbReference>
<dbReference type="PROSITE" id="PS50240">
    <property type="entry name" value="TRYPSIN_DOM"/>
    <property type="match status" value="1"/>
</dbReference>
<dbReference type="SMART" id="SM00020">
    <property type="entry name" value="Tryp_SPc"/>
    <property type="match status" value="1"/>
</dbReference>
<evidence type="ECO:0000256" key="2">
    <source>
        <dbReference type="SAM" id="SignalP"/>
    </source>
</evidence>
<feature type="signal peptide" evidence="2">
    <location>
        <begin position="1"/>
        <end position="19"/>
    </location>
</feature>
<dbReference type="InterPro" id="IPR018114">
    <property type="entry name" value="TRYPSIN_HIS"/>
</dbReference>
<proteinExistence type="predicted"/>
<evidence type="ECO:0000313" key="5">
    <source>
        <dbReference type="RefSeq" id="XP_013210966.1"/>
    </source>
</evidence>
<dbReference type="InterPro" id="IPR001314">
    <property type="entry name" value="Peptidase_S1A"/>
</dbReference>
<sequence>MATALILLTFLLPLGPGAEEIIGGHEVKPHSCPYMAYIAFFHDDGKRHHCGGFLVKDNFVLTAAHCRGSSMNVTLGAHDIRIQEETWQFIPVAEAIPHPAYNPEDSSNDIMLLKLERKAKRTNAMRSLPLPRANAQGDSGGPLVCNNRAYGVLSYGKNQTISSGIFTKVVSFLPWIKRSMKPL</sequence>
<dbReference type="PANTHER" id="PTHR24271">
    <property type="entry name" value="KALLIKREIN-RELATED"/>
    <property type="match status" value="1"/>
</dbReference>
<organism evidence="4 5">
    <name type="scientific">Microtus ochrogaster</name>
    <name type="common">Prairie vole</name>
    <dbReference type="NCBI Taxonomy" id="79684"/>
    <lineage>
        <taxon>Eukaryota</taxon>
        <taxon>Metazoa</taxon>
        <taxon>Chordata</taxon>
        <taxon>Craniata</taxon>
        <taxon>Vertebrata</taxon>
        <taxon>Euteleostomi</taxon>
        <taxon>Mammalia</taxon>
        <taxon>Eutheria</taxon>
        <taxon>Euarchontoglires</taxon>
        <taxon>Glires</taxon>
        <taxon>Rodentia</taxon>
        <taxon>Myomorpha</taxon>
        <taxon>Muroidea</taxon>
        <taxon>Cricetidae</taxon>
        <taxon>Arvicolinae</taxon>
        <taxon>Microtus</taxon>
    </lineage>
</organism>
<gene>
    <name evidence="5" type="primary">LOC101999876</name>
</gene>
<evidence type="ECO:0000256" key="1">
    <source>
        <dbReference type="ARBA" id="ARBA00023157"/>
    </source>
</evidence>